<dbReference type="InterPro" id="IPR006052">
    <property type="entry name" value="TNF_dom"/>
</dbReference>
<dbReference type="GeneID" id="113074953"/>
<organism evidence="4 5">
    <name type="scientific">Carassius auratus</name>
    <name type="common">Goldfish</name>
    <dbReference type="NCBI Taxonomy" id="7957"/>
    <lineage>
        <taxon>Eukaryota</taxon>
        <taxon>Metazoa</taxon>
        <taxon>Chordata</taxon>
        <taxon>Craniata</taxon>
        <taxon>Vertebrata</taxon>
        <taxon>Euteleostomi</taxon>
        <taxon>Actinopterygii</taxon>
        <taxon>Neopterygii</taxon>
        <taxon>Teleostei</taxon>
        <taxon>Ostariophysi</taxon>
        <taxon>Cypriniformes</taxon>
        <taxon>Cyprinidae</taxon>
        <taxon>Cyprininae</taxon>
        <taxon>Carassius</taxon>
    </lineage>
</organism>
<evidence type="ECO:0000256" key="2">
    <source>
        <dbReference type="SAM" id="Phobius"/>
    </source>
</evidence>
<reference evidence="5" key="1">
    <citation type="submission" date="2025-08" db="UniProtKB">
        <authorList>
            <consortium name="RefSeq"/>
        </authorList>
    </citation>
    <scope>IDENTIFICATION</scope>
    <source>
        <strain evidence="5">Wakin</strain>
        <tissue evidence="5">Muscle</tissue>
    </source>
</reference>
<dbReference type="SUPFAM" id="SSF49842">
    <property type="entry name" value="TNF-like"/>
    <property type="match status" value="1"/>
</dbReference>
<proteinExistence type="inferred from homology"/>
<evidence type="ECO:0000313" key="5">
    <source>
        <dbReference type="RefSeq" id="XP_026103447.1"/>
    </source>
</evidence>
<dbReference type="GO" id="GO:0016020">
    <property type="term" value="C:membrane"/>
    <property type="evidence" value="ECO:0007669"/>
    <property type="project" value="InterPro"/>
</dbReference>
<sequence length="231" mass="26738">MAQTEMLEFGVEQGQMLQVFMRHCQTMKRQETRLRLATAVLLATFFATLVWLQYPRHNNTEAFSTAHQKDLKTEESPLGHSVHLEPVRHTDACSEQHPIEWVDVSDGYDSQNFKLENQTVLHISTKGLYLINLRISYRIAHGQCKPSTEHLSLVVNVTQQHRNYEIEREIIIAKESMICRDYWLQSITLNRAIMLEAGTNLRVRINKESCKFVSWVKNSHLDVSSLVLAAF</sequence>
<evidence type="ECO:0000256" key="1">
    <source>
        <dbReference type="ARBA" id="ARBA00008670"/>
    </source>
</evidence>
<dbReference type="Gene3D" id="2.60.120.40">
    <property type="match status" value="1"/>
</dbReference>
<dbReference type="GO" id="GO:0006955">
    <property type="term" value="P:immune response"/>
    <property type="evidence" value="ECO:0007669"/>
    <property type="project" value="InterPro"/>
</dbReference>
<dbReference type="AlphaFoldDB" id="A0A6P6N379"/>
<dbReference type="KEGG" id="caua:113074953"/>
<keyword evidence="2" id="KW-1133">Transmembrane helix</keyword>
<feature type="transmembrane region" description="Helical" evidence="2">
    <location>
        <begin position="36"/>
        <end position="54"/>
    </location>
</feature>
<comment type="similarity">
    <text evidence="1">Belongs to the tumor necrosis factor family.</text>
</comment>
<gene>
    <name evidence="5" type="primary">LOC113074953</name>
</gene>
<dbReference type="InterPro" id="IPR008983">
    <property type="entry name" value="Tumour_necrosis_fac-like_dom"/>
</dbReference>
<evidence type="ECO:0000313" key="4">
    <source>
        <dbReference type="Proteomes" id="UP000515129"/>
    </source>
</evidence>
<dbReference type="OrthoDB" id="9936525at2759"/>
<feature type="domain" description="THD" evidence="3">
    <location>
        <begin position="108"/>
        <end position="209"/>
    </location>
</feature>
<protein>
    <submittedName>
        <fullName evidence="5">Uncharacterized protein LOC113074953</fullName>
    </submittedName>
</protein>
<evidence type="ECO:0000259" key="3">
    <source>
        <dbReference type="Pfam" id="PF00229"/>
    </source>
</evidence>
<dbReference type="Pfam" id="PF00229">
    <property type="entry name" value="TNF"/>
    <property type="match status" value="1"/>
</dbReference>
<dbReference type="GO" id="GO:0005164">
    <property type="term" value="F:tumor necrosis factor receptor binding"/>
    <property type="evidence" value="ECO:0007669"/>
    <property type="project" value="InterPro"/>
</dbReference>
<keyword evidence="2" id="KW-0812">Transmembrane</keyword>
<accession>A0A6P6N379</accession>
<dbReference type="RefSeq" id="XP_026103447.1">
    <property type="nucleotide sequence ID" value="XM_026247662.1"/>
</dbReference>
<keyword evidence="2" id="KW-0472">Membrane</keyword>
<name>A0A6P6N379_CARAU</name>
<keyword evidence="4" id="KW-1185">Reference proteome</keyword>
<dbReference type="Proteomes" id="UP000515129">
    <property type="component" value="Chromosome 5"/>
</dbReference>